<dbReference type="InterPro" id="IPR052523">
    <property type="entry name" value="Trichothecene_AcTrans"/>
</dbReference>
<proteinExistence type="predicted"/>
<protein>
    <recommendedName>
        <fullName evidence="1">N-acetyltransferase domain-containing protein</fullName>
    </recommendedName>
</protein>
<dbReference type="CDD" id="cd04301">
    <property type="entry name" value="NAT_SF"/>
    <property type="match status" value="1"/>
</dbReference>
<dbReference type="PROSITE" id="PS51186">
    <property type="entry name" value="GNAT"/>
    <property type="match status" value="1"/>
</dbReference>
<name>A0A9P5TEP6_GYMJU</name>
<dbReference type="InterPro" id="IPR016181">
    <property type="entry name" value="Acyl_CoA_acyltransferase"/>
</dbReference>
<gene>
    <name evidence="2" type="ORF">CPB84DRAFT_1754256</name>
</gene>
<comment type="caution">
    <text evidence="2">The sequence shown here is derived from an EMBL/GenBank/DDBJ whole genome shotgun (WGS) entry which is preliminary data.</text>
</comment>
<reference evidence="2" key="1">
    <citation type="submission" date="2020-11" db="EMBL/GenBank/DDBJ databases">
        <authorList>
            <consortium name="DOE Joint Genome Institute"/>
            <person name="Ahrendt S."/>
            <person name="Riley R."/>
            <person name="Andreopoulos W."/>
            <person name="LaButti K."/>
            <person name="Pangilinan J."/>
            <person name="Ruiz-duenas F.J."/>
            <person name="Barrasa J.M."/>
            <person name="Sanchez-Garcia M."/>
            <person name="Camarero S."/>
            <person name="Miyauchi S."/>
            <person name="Serrano A."/>
            <person name="Linde D."/>
            <person name="Babiker R."/>
            <person name="Drula E."/>
            <person name="Ayuso-Fernandez I."/>
            <person name="Pacheco R."/>
            <person name="Padilla G."/>
            <person name="Ferreira P."/>
            <person name="Barriuso J."/>
            <person name="Kellner H."/>
            <person name="Castanera R."/>
            <person name="Alfaro M."/>
            <person name="Ramirez L."/>
            <person name="Pisabarro A.G."/>
            <person name="Kuo A."/>
            <person name="Tritt A."/>
            <person name="Lipzen A."/>
            <person name="He G."/>
            <person name="Yan M."/>
            <person name="Ng V."/>
            <person name="Cullen D."/>
            <person name="Martin F."/>
            <person name="Rosso M.-N."/>
            <person name="Henrissat B."/>
            <person name="Hibbett D."/>
            <person name="Martinez A.T."/>
            <person name="Grigoriev I.V."/>
        </authorList>
    </citation>
    <scope>NUCLEOTIDE SEQUENCE</scope>
    <source>
        <strain evidence="2">AH 44721</strain>
    </source>
</reference>
<dbReference type="Proteomes" id="UP000724874">
    <property type="component" value="Unassembled WGS sequence"/>
</dbReference>
<evidence type="ECO:0000313" key="2">
    <source>
        <dbReference type="EMBL" id="KAF8870904.1"/>
    </source>
</evidence>
<sequence>MSITVHRLENPSEDDMKRAAHVLHEAFQRRYFLFSLGDESLVEPFLLAHVRATAIGGQLYVAVLPDVGIVGVGLWFGPDQKFLSSQDQRDAGWNQTMEALEEKYQRWWTNFLQEVDDVTDKLYGFGQQLASYHLQTVGVLPEYQQRGYGAALMTAVEHRAAEESKDVVLETLGESAVPVYKQMGFKVLGPVPMNTGSRTSNAYGFRKRFHKMAEDL</sequence>
<accession>A0A9P5TEP6</accession>
<dbReference type="SUPFAM" id="SSF55729">
    <property type="entry name" value="Acyl-CoA N-acyltransferases (Nat)"/>
    <property type="match status" value="1"/>
</dbReference>
<feature type="domain" description="N-acetyltransferase" evidence="1">
    <location>
        <begin position="70"/>
        <end position="210"/>
    </location>
</feature>
<dbReference type="Pfam" id="PF13673">
    <property type="entry name" value="Acetyltransf_10"/>
    <property type="match status" value="1"/>
</dbReference>
<organism evidence="2 3">
    <name type="scientific">Gymnopilus junonius</name>
    <name type="common">Spectacular rustgill mushroom</name>
    <name type="synonym">Gymnopilus spectabilis subsp. junonius</name>
    <dbReference type="NCBI Taxonomy" id="109634"/>
    <lineage>
        <taxon>Eukaryota</taxon>
        <taxon>Fungi</taxon>
        <taxon>Dikarya</taxon>
        <taxon>Basidiomycota</taxon>
        <taxon>Agaricomycotina</taxon>
        <taxon>Agaricomycetes</taxon>
        <taxon>Agaricomycetidae</taxon>
        <taxon>Agaricales</taxon>
        <taxon>Agaricineae</taxon>
        <taxon>Hymenogastraceae</taxon>
        <taxon>Gymnopilus</taxon>
    </lineage>
</organism>
<dbReference type="AlphaFoldDB" id="A0A9P5TEP6"/>
<dbReference type="PANTHER" id="PTHR42791">
    <property type="entry name" value="GNAT FAMILY ACETYLTRANSFERASE"/>
    <property type="match status" value="1"/>
</dbReference>
<evidence type="ECO:0000313" key="3">
    <source>
        <dbReference type="Proteomes" id="UP000724874"/>
    </source>
</evidence>
<keyword evidence="3" id="KW-1185">Reference proteome</keyword>
<evidence type="ECO:0000259" key="1">
    <source>
        <dbReference type="PROSITE" id="PS51186"/>
    </source>
</evidence>
<dbReference type="InterPro" id="IPR000182">
    <property type="entry name" value="GNAT_dom"/>
</dbReference>
<dbReference type="GO" id="GO:0016747">
    <property type="term" value="F:acyltransferase activity, transferring groups other than amino-acyl groups"/>
    <property type="evidence" value="ECO:0007669"/>
    <property type="project" value="InterPro"/>
</dbReference>
<dbReference type="OrthoDB" id="4738875at2759"/>
<dbReference type="Gene3D" id="3.40.630.30">
    <property type="match status" value="1"/>
</dbReference>
<dbReference type="EMBL" id="JADNYJ010000332">
    <property type="protein sequence ID" value="KAF8870904.1"/>
    <property type="molecule type" value="Genomic_DNA"/>
</dbReference>
<dbReference type="PANTHER" id="PTHR42791:SF1">
    <property type="entry name" value="N-ACETYLTRANSFERASE DOMAIN-CONTAINING PROTEIN"/>
    <property type="match status" value="1"/>
</dbReference>